<evidence type="ECO:0000256" key="11">
    <source>
        <dbReference type="ARBA" id="ARBA00030399"/>
    </source>
</evidence>
<evidence type="ECO:0000256" key="13">
    <source>
        <dbReference type="ARBA" id="ARBA00047283"/>
    </source>
</evidence>
<evidence type="ECO:0000256" key="1">
    <source>
        <dbReference type="ARBA" id="ARBA00002724"/>
    </source>
</evidence>
<keyword evidence="9 14" id="KW-0949">S-adenosyl-L-methionine</keyword>
<keyword evidence="5" id="KW-0963">Cytoplasm</keyword>
<reference evidence="16 17" key="1">
    <citation type="submission" date="2020-08" db="EMBL/GenBank/DDBJ databases">
        <title>Genomic Encyclopedia of Type Strains, Phase IV (KMG-IV): sequencing the most valuable type-strain genomes for metagenomic binning, comparative biology and taxonomic classification.</title>
        <authorList>
            <person name="Goeker M."/>
        </authorList>
    </citation>
    <scope>NUCLEOTIDE SEQUENCE [LARGE SCALE GENOMIC DNA]</scope>
    <source>
        <strain evidence="16 17">DSM 26287</strain>
    </source>
</reference>
<dbReference type="AlphaFoldDB" id="A0A7X0NHF9"/>
<dbReference type="GO" id="GO:0003723">
    <property type="term" value="F:RNA binding"/>
    <property type="evidence" value="ECO:0007669"/>
    <property type="project" value="UniProtKB-UniRule"/>
</dbReference>
<dbReference type="GO" id="GO:0005829">
    <property type="term" value="C:cytosol"/>
    <property type="evidence" value="ECO:0007669"/>
    <property type="project" value="TreeGrafter"/>
</dbReference>
<sequence length="431" mass="48375">MALNIRAAAAKCIFAVIDKGRSLSDELPLQISKIDPKDKALLQECCYGVLRVLPELEYEVRSLMDKPLVGKQRVAHFLLLVGLYQLKYMRIPDHACVAETVAACPALKCNHLKGLVNAILRNFLRKKANEDNSTLPDAIKYNHPGWFIKKLQIGYPNDWERILAANQIKPPMWIRVNRQHHNIKEYLALLIEAGINFSNVDDKSGAILLTKAVDVYKLPGFELGHVSIQDGAAQQAAVLLNCQPNDNVLDCCAAPGGKTCHILELTPDIGKMTAIDIEENRLIRVQENLTRLNLTAEVITADAAKQDWWNGEKFDRILLDAPCSGTGVIRRHPDIKWLRKATDIDILTKLQQEILKNCWSLLKPNGTLLYATCSILPEENSQQIQAFINQTADAELIQINQNQSIGWQILSGENNMDGFYYALIKKKNHSS</sequence>
<dbReference type="InterPro" id="IPR029063">
    <property type="entry name" value="SAM-dependent_MTases_sf"/>
</dbReference>
<dbReference type="PROSITE" id="PS51686">
    <property type="entry name" value="SAM_MT_RSMB_NOP"/>
    <property type="match status" value="1"/>
</dbReference>
<name>A0A7X0NHF9_9GAMM</name>
<dbReference type="Proteomes" id="UP000537141">
    <property type="component" value="Unassembled WGS sequence"/>
</dbReference>
<dbReference type="CDD" id="cd02440">
    <property type="entry name" value="AdoMet_MTases"/>
    <property type="match status" value="1"/>
</dbReference>
<comment type="subcellular location">
    <subcellularLocation>
        <location evidence="2">Cytoplasm</location>
    </subcellularLocation>
</comment>
<dbReference type="FunFam" id="3.30.70.1170:FF:000002">
    <property type="entry name" value="Ribosomal RNA small subunit methyltransferase B"/>
    <property type="match status" value="1"/>
</dbReference>
<dbReference type="Gene3D" id="1.10.940.10">
    <property type="entry name" value="NusB-like"/>
    <property type="match status" value="1"/>
</dbReference>
<dbReference type="SUPFAM" id="SSF48013">
    <property type="entry name" value="NusB-like"/>
    <property type="match status" value="1"/>
</dbReference>
<dbReference type="EC" id="2.1.1.176" evidence="4"/>
<dbReference type="InterPro" id="IPR004573">
    <property type="entry name" value="rRNA_ssu_MeTfrase_B"/>
</dbReference>
<dbReference type="InterPro" id="IPR035926">
    <property type="entry name" value="NusB-like_sf"/>
</dbReference>
<dbReference type="InterPro" id="IPR049560">
    <property type="entry name" value="MeTrfase_RsmB-F_NOP2_cat"/>
</dbReference>
<keyword evidence="7 14" id="KW-0489">Methyltransferase</keyword>
<evidence type="ECO:0000256" key="3">
    <source>
        <dbReference type="ARBA" id="ARBA00007494"/>
    </source>
</evidence>
<feature type="binding site" evidence="14">
    <location>
        <begin position="252"/>
        <end position="258"/>
    </location>
    <ligand>
        <name>S-adenosyl-L-methionine</name>
        <dbReference type="ChEBI" id="CHEBI:59789"/>
    </ligand>
</feature>
<organism evidence="16 17">
    <name type="scientific">Thalassotalea piscium</name>
    <dbReference type="NCBI Taxonomy" id="1230533"/>
    <lineage>
        <taxon>Bacteria</taxon>
        <taxon>Pseudomonadati</taxon>
        <taxon>Pseudomonadota</taxon>
        <taxon>Gammaproteobacteria</taxon>
        <taxon>Alteromonadales</taxon>
        <taxon>Colwelliaceae</taxon>
        <taxon>Thalassotalea</taxon>
    </lineage>
</organism>
<accession>A0A7X0NHF9</accession>
<evidence type="ECO:0000256" key="8">
    <source>
        <dbReference type="ARBA" id="ARBA00022679"/>
    </source>
</evidence>
<evidence type="ECO:0000256" key="4">
    <source>
        <dbReference type="ARBA" id="ARBA00012140"/>
    </source>
</evidence>
<dbReference type="InterPro" id="IPR006027">
    <property type="entry name" value="NusB_RsmB_TIM44"/>
</dbReference>
<keyword evidence="10 14" id="KW-0694">RNA-binding</keyword>
<evidence type="ECO:0000313" key="17">
    <source>
        <dbReference type="Proteomes" id="UP000537141"/>
    </source>
</evidence>
<keyword evidence="6" id="KW-0698">rRNA processing</keyword>
<proteinExistence type="inferred from homology"/>
<dbReference type="Pfam" id="PF01029">
    <property type="entry name" value="NusB"/>
    <property type="match status" value="1"/>
</dbReference>
<feature type="binding site" evidence="14">
    <location>
        <position position="302"/>
    </location>
    <ligand>
        <name>S-adenosyl-L-methionine</name>
        <dbReference type="ChEBI" id="CHEBI:59789"/>
    </ligand>
</feature>
<dbReference type="PANTHER" id="PTHR22807">
    <property type="entry name" value="NOP2 YEAST -RELATED NOL1/NOP2/FMU SUN DOMAIN-CONTAINING"/>
    <property type="match status" value="1"/>
</dbReference>
<dbReference type="InterPro" id="IPR023267">
    <property type="entry name" value="RCMT"/>
</dbReference>
<comment type="similarity">
    <text evidence="3 14">Belongs to the class I-like SAM-binding methyltransferase superfamily. RsmB/NOP family.</text>
</comment>
<dbReference type="GO" id="GO:0070475">
    <property type="term" value="P:rRNA base methylation"/>
    <property type="evidence" value="ECO:0007669"/>
    <property type="project" value="TreeGrafter"/>
</dbReference>
<evidence type="ECO:0000256" key="9">
    <source>
        <dbReference type="ARBA" id="ARBA00022691"/>
    </source>
</evidence>
<evidence type="ECO:0000256" key="5">
    <source>
        <dbReference type="ARBA" id="ARBA00022490"/>
    </source>
</evidence>
<evidence type="ECO:0000256" key="10">
    <source>
        <dbReference type="ARBA" id="ARBA00022884"/>
    </source>
</evidence>
<evidence type="ECO:0000256" key="6">
    <source>
        <dbReference type="ARBA" id="ARBA00022552"/>
    </source>
</evidence>
<dbReference type="Gene3D" id="3.40.50.150">
    <property type="entry name" value="Vaccinia Virus protein VP39"/>
    <property type="match status" value="1"/>
</dbReference>
<dbReference type="InterPro" id="IPR001678">
    <property type="entry name" value="MeTrfase_RsmB-F_NOP2_dom"/>
</dbReference>
<dbReference type="Pfam" id="PF01189">
    <property type="entry name" value="Methyltr_RsmB-F"/>
    <property type="match status" value="1"/>
</dbReference>
<dbReference type="Gene3D" id="1.10.287.730">
    <property type="entry name" value="Helix hairpin bin"/>
    <property type="match status" value="1"/>
</dbReference>
<comment type="catalytic activity">
    <reaction evidence="13">
        <text>cytidine(967) in 16S rRNA + S-adenosyl-L-methionine = 5-methylcytidine(967) in 16S rRNA + S-adenosyl-L-homocysteine + H(+)</text>
        <dbReference type="Rhea" id="RHEA:42748"/>
        <dbReference type="Rhea" id="RHEA-COMP:10219"/>
        <dbReference type="Rhea" id="RHEA-COMP:10220"/>
        <dbReference type="ChEBI" id="CHEBI:15378"/>
        <dbReference type="ChEBI" id="CHEBI:57856"/>
        <dbReference type="ChEBI" id="CHEBI:59789"/>
        <dbReference type="ChEBI" id="CHEBI:74483"/>
        <dbReference type="ChEBI" id="CHEBI:82748"/>
        <dbReference type="EC" id="2.1.1.176"/>
    </reaction>
</comment>
<dbReference type="GO" id="GO:0006355">
    <property type="term" value="P:regulation of DNA-templated transcription"/>
    <property type="evidence" value="ECO:0007669"/>
    <property type="project" value="InterPro"/>
</dbReference>
<evidence type="ECO:0000256" key="14">
    <source>
        <dbReference type="PROSITE-ProRule" id="PRU01023"/>
    </source>
</evidence>
<dbReference type="FunFam" id="3.40.50.150:FF:000022">
    <property type="entry name" value="Ribosomal RNA small subunit methyltransferase B"/>
    <property type="match status" value="1"/>
</dbReference>
<gene>
    <name evidence="16" type="ORF">HNQ55_002058</name>
</gene>
<dbReference type="RefSeq" id="WP_184424321.1">
    <property type="nucleotide sequence ID" value="NZ_AP027362.1"/>
</dbReference>
<feature type="active site" description="Nucleophile" evidence="14">
    <location>
        <position position="373"/>
    </location>
</feature>
<dbReference type="PROSITE" id="PS01153">
    <property type="entry name" value="NOL1_NOP2_SUN"/>
    <property type="match status" value="1"/>
</dbReference>
<keyword evidence="17" id="KW-1185">Reference proteome</keyword>
<comment type="function">
    <text evidence="1">Specifically methylates the cytosine at position 967 (m5C967) of 16S rRNA.</text>
</comment>
<evidence type="ECO:0000259" key="15">
    <source>
        <dbReference type="PROSITE" id="PS51686"/>
    </source>
</evidence>
<dbReference type="SUPFAM" id="SSF53335">
    <property type="entry name" value="S-adenosyl-L-methionine-dependent methyltransferases"/>
    <property type="match status" value="1"/>
</dbReference>
<keyword evidence="8 14" id="KW-0808">Transferase</keyword>
<feature type="binding site" evidence="14">
    <location>
        <position position="276"/>
    </location>
    <ligand>
        <name>S-adenosyl-L-methionine</name>
        <dbReference type="ChEBI" id="CHEBI:59789"/>
    </ligand>
</feature>
<dbReference type="InterPro" id="IPR018314">
    <property type="entry name" value="RsmB/NOL1/NOP2-like_CS"/>
</dbReference>
<dbReference type="Pfam" id="PF22458">
    <property type="entry name" value="RsmF-B_ferredox"/>
    <property type="match status" value="1"/>
</dbReference>
<feature type="binding site" evidence="14">
    <location>
        <position position="320"/>
    </location>
    <ligand>
        <name>S-adenosyl-L-methionine</name>
        <dbReference type="ChEBI" id="CHEBI:59789"/>
    </ligand>
</feature>
<dbReference type="InterPro" id="IPR054728">
    <property type="entry name" value="RsmB-like_ferredoxin"/>
</dbReference>
<dbReference type="NCBIfam" id="NF011494">
    <property type="entry name" value="PRK14902.1"/>
    <property type="match status" value="1"/>
</dbReference>
<dbReference type="EMBL" id="JACHHU010000015">
    <property type="protein sequence ID" value="MBB6543537.1"/>
    <property type="molecule type" value="Genomic_DNA"/>
</dbReference>
<evidence type="ECO:0000256" key="12">
    <source>
        <dbReference type="ARBA" id="ARBA00031088"/>
    </source>
</evidence>
<feature type="domain" description="SAM-dependent MTase RsmB/NOP-type" evidence="15">
    <location>
        <begin position="162"/>
        <end position="427"/>
    </location>
</feature>
<dbReference type="Gene3D" id="3.30.70.1170">
    <property type="entry name" value="Sun protein, domain 3"/>
    <property type="match status" value="1"/>
</dbReference>
<evidence type="ECO:0000256" key="7">
    <source>
        <dbReference type="ARBA" id="ARBA00022603"/>
    </source>
</evidence>
<evidence type="ECO:0000313" key="16">
    <source>
        <dbReference type="EMBL" id="MBB6543537.1"/>
    </source>
</evidence>
<dbReference type="NCBIfam" id="TIGR00563">
    <property type="entry name" value="rsmB"/>
    <property type="match status" value="1"/>
</dbReference>
<dbReference type="GO" id="GO:0009383">
    <property type="term" value="F:rRNA (cytosine-C5-)-methyltransferase activity"/>
    <property type="evidence" value="ECO:0007669"/>
    <property type="project" value="TreeGrafter"/>
</dbReference>
<dbReference type="PANTHER" id="PTHR22807:SF61">
    <property type="entry name" value="NOL1_NOP2_SUN FAMILY PROTEIN _ ANTITERMINATION NUSB DOMAIN-CONTAINING PROTEIN"/>
    <property type="match status" value="1"/>
</dbReference>
<protein>
    <recommendedName>
        <fullName evidence="4">16S rRNA (cytosine(967)-C(5))-methyltransferase</fullName>
        <ecNumber evidence="4">2.1.1.176</ecNumber>
    </recommendedName>
    <alternativeName>
        <fullName evidence="11">16S rRNA m5C967 methyltransferase</fullName>
    </alternativeName>
    <alternativeName>
        <fullName evidence="12">rRNA (cytosine-C(5)-)-methyltransferase RsmB</fullName>
    </alternativeName>
</protein>
<evidence type="ECO:0000256" key="2">
    <source>
        <dbReference type="ARBA" id="ARBA00004496"/>
    </source>
</evidence>
<comment type="caution">
    <text evidence="16">The sequence shown here is derived from an EMBL/GenBank/DDBJ whole genome shotgun (WGS) entry which is preliminary data.</text>
</comment>
<dbReference type="PRINTS" id="PR02008">
    <property type="entry name" value="RCMTFAMILY"/>
</dbReference>
<dbReference type="NCBIfam" id="NF008149">
    <property type="entry name" value="PRK10901.1"/>
    <property type="match status" value="1"/>
</dbReference>